<dbReference type="AlphaFoldDB" id="A0A8S0VVP5"/>
<dbReference type="InterPro" id="IPR032675">
    <property type="entry name" value="LRR_dom_sf"/>
</dbReference>
<organism evidence="1 2">
    <name type="scientific">Cyclocybe aegerita</name>
    <name type="common">Black poplar mushroom</name>
    <name type="synonym">Agrocybe aegerita</name>
    <dbReference type="NCBI Taxonomy" id="1973307"/>
    <lineage>
        <taxon>Eukaryota</taxon>
        <taxon>Fungi</taxon>
        <taxon>Dikarya</taxon>
        <taxon>Basidiomycota</taxon>
        <taxon>Agaricomycotina</taxon>
        <taxon>Agaricomycetes</taxon>
        <taxon>Agaricomycetidae</taxon>
        <taxon>Agaricales</taxon>
        <taxon>Agaricineae</taxon>
        <taxon>Bolbitiaceae</taxon>
        <taxon>Cyclocybe</taxon>
    </lineage>
</organism>
<proteinExistence type="predicted"/>
<evidence type="ECO:0000313" key="2">
    <source>
        <dbReference type="Proteomes" id="UP000467700"/>
    </source>
</evidence>
<protein>
    <recommendedName>
        <fullName evidence="3">F-box domain-containing protein</fullName>
    </recommendedName>
</protein>
<name>A0A8S0VVP5_CYCAE</name>
<dbReference type="Gene3D" id="1.20.1280.50">
    <property type="match status" value="1"/>
</dbReference>
<sequence>MDESQLPHWPNANAGPIQELPNEILARIFTLGTRAWQDREPRTLPFPILISSICSHWRQLAHITPNLWAYILVPLHKRSEEDCLTWISEWRERSGALPISVILDDTLGYPDKLPDLIKDLLDIITQQPHCLGRLVIRLSATGLDLRTNDMNRMALASSLREVSLYLSEHPFLVAFASFRQAFQWLQSLPNLTRLSLGGIWLAPIVPNLTSLTLKGLHATQDHARAIFAASPNLTHLVLAELCPLQPRSLSPERIEALSLQSLAVSLTHVHGMRDNRSVYLPSVLNTPNLSYLEIDGEVSIYLVFGPTISLPKIDTLRISNCPQYFFSNPDGQRDINLFHSLTSLRHLQVIRAPMDGLLTRQNPNRRGLVRRRSINTQKPVWVEETSGSAQVGEGPPTEGLPWPELRSITLDTLLSSDVLCLCQYVSAHGRIRRIQLSKSAMRHLTGSMRREGDRIFQHATFADRLTKAPGSSALLSPLKVPHHDVKGTKDVREWLSKSVEIRDMESPFYGMLDAERIP</sequence>
<reference evidence="1 2" key="1">
    <citation type="submission" date="2020-01" db="EMBL/GenBank/DDBJ databases">
        <authorList>
            <person name="Gupta K D."/>
        </authorList>
    </citation>
    <scope>NUCLEOTIDE SEQUENCE [LARGE SCALE GENOMIC DNA]</scope>
</reference>
<comment type="caution">
    <text evidence="1">The sequence shown here is derived from an EMBL/GenBank/DDBJ whole genome shotgun (WGS) entry which is preliminary data.</text>
</comment>
<evidence type="ECO:0008006" key="3">
    <source>
        <dbReference type="Google" id="ProtNLM"/>
    </source>
</evidence>
<evidence type="ECO:0000313" key="1">
    <source>
        <dbReference type="EMBL" id="CAA7264100.1"/>
    </source>
</evidence>
<dbReference type="OrthoDB" id="3048040at2759"/>
<dbReference type="SUPFAM" id="SSF52047">
    <property type="entry name" value="RNI-like"/>
    <property type="match status" value="1"/>
</dbReference>
<keyword evidence="2" id="KW-1185">Reference proteome</keyword>
<accession>A0A8S0VVP5</accession>
<dbReference type="Proteomes" id="UP000467700">
    <property type="component" value="Unassembled WGS sequence"/>
</dbReference>
<dbReference type="Gene3D" id="3.80.10.10">
    <property type="entry name" value="Ribonuclease Inhibitor"/>
    <property type="match status" value="1"/>
</dbReference>
<gene>
    <name evidence="1" type="ORF">AAE3_LOCUS6468</name>
</gene>
<dbReference type="EMBL" id="CACVBS010000043">
    <property type="protein sequence ID" value="CAA7264100.1"/>
    <property type="molecule type" value="Genomic_DNA"/>
</dbReference>